<dbReference type="InParanoid" id="A0A1Y2M8X3"/>
<dbReference type="AlphaFoldDB" id="A0A1Y2M8X3"/>
<organism evidence="2 3">
    <name type="scientific">Epicoccum nigrum</name>
    <name type="common">Soil fungus</name>
    <name type="synonym">Epicoccum purpurascens</name>
    <dbReference type="NCBI Taxonomy" id="105696"/>
    <lineage>
        <taxon>Eukaryota</taxon>
        <taxon>Fungi</taxon>
        <taxon>Dikarya</taxon>
        <taxon>Ascomycota</taxon>
        <taxon>Pezizomycotina</taxon>
        <taxon>Dothideomycetes</taxon>
        <taxon>Pleosporomycetidae</taxon>
        <taxon>Pleosporales</taxon>
        <taxon>Pleosporineae</taxon>
        <taxon>Didymellaceae</taxon>
        <taxon>Epicoccum</taxon>
    </lineage>
</organism>
<dbReference type="EMBL" id="KZ107839">
    <property type="protein sequence ID" value="OSS52540.1"/>
    <property type="molecule type" value="Genomic_DNA"/>
</dbReference>
<gene>
    <name evidence="2" type="ORF">B5807_02524</name>
</gene>
<evidence type="ECO:0000256" key="1">
    <source>
        <dbReference type="SAM" id="SignalP"/>
    </source>
</evidence>
<keyword evidence="1" id="KW-0732">Signal</keyword>
<proteinExistence type="predicted"/>
<evidence type="ECO:0000313" key="3">
    <source>
        <dbReference type="Proteomes" id="UP000193240"/>
    </source>
</evidence>
<evidence type="ECO:0000313" key="2">
    <source>
        <dbReference type="EMBL" id="OSS52540.1"/>
    </source>
</evidence>
<dbReference type="Proteomes" id="UP000193240">
    <property type="component" value="Unassembled WGS sequence"/>
</dbReference>
<sequence>MNLLTLILTLSSATVALSSPVPKAPKWEHPEIDDMMPFESCLRRYSYVHDVESKTREQYCDKRFSEARHWFEDYIDQCWTLGCGSDPWMTQNLMNTGNILFKGFCG</sequence>
<feature type="signal peptide" evidence="1">
    <location>
        <begin position="1"/>
        <end position="18"/>
    </location>
</feature>
<name>A0A1Y2M8X3_EPING</name>
<keyword evidence="3" id="KW-1185">Reference proteome</keyword>
<protein>
    <submittedName>
        <fullName evidence="2">Uncharacterized protein</fullName>
    </submittedName>
</protein>
<feature type="chain" id="PRO_5012372829" evidence="1">
    <location>
        <begin position="19"/>
        <end position="106"/>
    </location>
</feature>
<reference evidence="2 3" key="1">
    <citation type="journal article" date="2017" name="Genome Announc.">
        <title>Genome sequence of the saprophytic ascomycete Epicoccum nigrum ICMP 19927 strain isolated from New Zealand.</title>
        <authorList>
            <person name="Fokin M."/>
            <person name="Fleetwood D."/>
            <person name="Weir B.S."/>
            <person name="Villas-Boas S.G."/>
        </authorList>
    </citation>
    <scope>NUCLEOTIDE SEQUENCE [LARGE SCALE GENOMIC DNA]</scope>
    <source>
        <strain evidence="2 3">ICMP 19927</strain>
    </source>
</reference>
<accession>A0A1Y2M8X3</accession>